<dbReference type="Gene3D" id="3.40.50.720">
    <property type="entry name" value="NAD(P)-binding Rossmann-like Domain"/>
    <property type="match status" value="1"/>
</dbReference>
<gene>
    <name evidence="4" type="ORF">J2S05_002737</name>
</gene>
<dbReference type="InterPro" id="IPR001509">
    <property type="entry name" value="Epimerase_deHydtase"/>
</dbReference>
<evidence type="ECO:0000256" key="1">
    <source>
        <dbReference type="ARBA" id="ARBA00007637"/>
    </source>
</evidence>
<dbReference type="Pfam" id="PF01370">
    <property type="entry name" value="Epimerase"/>
    <property type="match status" value="1"/>
</dbReference>
<accession>A0ABT9YJZ6</accession>
<comment type="similarity">
    <text evidence="1">Belongs to the NAD(P)-dependent epimerase/dehydratase family.</text>
</comment>
<evidence type="ECO:0000256" key="2">
    <source>
        <dbReference type="SAM" id="MobiDB-lite"/>
    </source>
</evidence>
<dbReference type="Proteomes" id="UP001225034">
    <property type="component" value="Unassembled WGS sequence"/>
</dbReference>
<dbReference type="EC" id="5.1.3.2" evidence="4"/>
<dbReference type="SUPFAM" id="SSF51735">
    <property type="entry name" value="NAD(P)-binding Rossmann-fold domains"/>
    <property type="match status" value="1"/>
</dbReference>
<evidence type="ECO:0000259" key="3">
    <source>
        <dbReference type="Pfam" id="PF01370"/>
    </source>
</evidence>
<dbReference type="EMBL" id="JAUSUA010000004">
    <property type="protein sequence ID" value="MDQ0207928.1"/>
    <property type="molecule type" value="Genomic_DNA"/>
</dbReference>
<feature type="domain" description="NAD-dependent epimerase/dehydratase" evidence="3">
    <location>
        <begin position="5"/>
        <end position="226"/>
    </location>
</feature>
<name>A0ABT9YJZ6_9BACI</name>
<feature type="region of interest" description="Disordered" evidence="2">
    <location>
        <begin position="258"/>
        <end position="285"/>
    </location>
</feature>
<dbReference type="PANTHER" id="PTHR43000">
    <property type="entry name" value="DTDP-D-GLUCOSE 4,6-DEHYDRATASE-RELATED"/>
    <property type="match status" value="1"/>
</dbReference>
<dbReference type="RefSeq" id="WP_306983605.1">
    <property type="nucleotide sequence ID" value="NZ_JAUSUA010000004.1"/>
</dbReference>
<organism evidence="4 5">
    <name type="scientific">Alkalicoccobacillus murimartini</name>
    <dbReference type="NCBI Taxonomy" id="171685"/>
    <lineage>
        <taxon>Bacteria</taxon>
        <taxon>Bacillati</taxon>
        <taxon>Bacillota</taxon>
        <taxon>Bacilli</taxon>
        <taxon>Bacillales</taxon>
        <taxon>Bacillaceae</taxon>
        <taxon>Alkalicoccobacillus</taxon>
    </lineage>
</organism>
<reference evidence="4 5" key="1">
    <citation type="submission" date="2023-07" db="EMBL/GenBank/DDBJ databases">
        <title>Genomic Encyclopedia of Type Strains, Phase IV (KMG-IV): sequencing the most valuable type-strain genomes for metagenomic binning, comparative biology and taxonomic classification.</title>
        <authorList>
            <person name="Goeker M."/>
        </authorList>
    </citation>
    <scope>NUCLEOTIDE SEQUENCE [LARGE SCALE GENOMIC DNA]</scope>
    <source>
        <strain evidence="4 5">DSM 19154</strain>
    </source>
</reference>
<proteinExistence type="inferred from homology"/>
<sequence>MKRAVVTGGLGFIGYHLCQALLENGVQVVCIDQRKAEREHEQDEKVMGMGRNSLFQHLDGDLSKENKKIVEEVSTADVVFHLASPSTKDSKWPTMNQISHQACTWIQFLCHSMQEHSRLLFPSTVEVYGDVPGLITENTPLQPTSPYGMIKAEVERCIQKEAEAKSIHYDILRLPTIYGPWQRSDMTFAQLLNEEQNVYQDRSTLDVLYVEDVVKGFILAAESTNPSDIYHLTSGQEGQWFQAAESLGAEAEVLKRTHSRSSLSPDKAREQLGFDPTTSLEEGLLKQKDHLHKWKERQNL</sequence>
<dbReference type="GO" id="GO:0003978">
    <property type="term" value="F:UDP-glucose 4-epimerase activity"/>
    <property type="evidence" value="ECO:0007669"/>
    <property type="project" value="UniProtKB-EC"/>
</dbReference>
<protein>
    <submittedName>
        <fullName evidence="4">UDP-glucose 4-epimerase</fullName>
        <ecNumber evidence="4">5.1.3.2</ecNumber>
    </submittedName>
</protein>
<evidence type="ECO:0000313" key="5">
    <source>
        <dbReference type="Proteomes" id="UP001225034"/>
    </source>
</evidence>
<evidence type="ECO:0000313" key="4">
    <source>
        <dbReference type="EMBL" id="MDQ0207928.1"/>
    </source>
</evidence>
<dbReference type="InterPro" id="IPR036291">
    <property type="entry name" value="NAD(P)-bd_dom_sf"/>
</dbReference>
<keyword evidence="4" id="KW-0413">Isomerase</keyword>
<comment type="caution">
    <text evidence="4">The sequence shown here is derived from an EMBL/GenBank/DDBJ whole genome shotgun (WGS) entry which is preliminary data.</text>
</comment>
<keyword evidence="5" id="KW-1185">Reference proteome</keyword>